<dbReference type="GO" id="GO:0006203">
    <property type="term" value="P:dGTP catabolic process"/>
    <property type="evidence" value="ECO:0007669"/>
    <property type="project" value="TreeGrafter"/>
</dbReference>
<dbReference type="GO" id="GO:0046076">
    <property type="term" value="P:dTTP catabolic process"/>
    <property type="evidence" value="ECO:0007669"/>
    <property type="project" value="TreeGrafter"/>
</dbReference>
<dbReference type="NCBIfam" id="NF007113">
    <property type="entry name" value="PRK09562.1"/>
    <property type="match status" value="1"/>
</dbReference>
<dbReference type="CDD" id="cd11528">
    <property type="entry name" value="NTP-PPase_MazG_Nterm"/>
    <property type="match status" value="1"/>
</dbReference>
<dbReference type="Proteomes" id="UP000305675">
    <property type="component" value="Unassembled WGS sequence"/>
</dbReference>
<dbReference type="AlphaFoldDB" id="A0A4U1BPF3"/>
<dbReference type="InterPro" id="IPR011551">
    <property type="entry name" value="NTP_PyrPHydrolase_MazG"/>
</dbReference>
<keyword evidence="7" id="KW-1185">Reference proteome</keyword>
<dbReference type="InterPro" id="IPR048011">
    <property type="entry name" value="NTP-PPase_MazG-like_C"/>
</dbReference>
<feature type="domain" description="NTP pyrophosphohydrolase MazG-like" evidence="5">
    <location>
        <begin position="27"/>
        <end position="100"/>
    </location>
</feature>
<evidence type="ECO:0000259" key="5">
    <source>
        <dbReference type="Pfam" id="PF03819"/>
    </source>
</evidence>
<evidence type="ECO:0000313" key="7">
    <source>
        <dbReference type="Proteomes" id="UP000305675"/>
    </source>
</evidence>
<dbReference type="InterPro" id="IPR004518">
    <property type="entry name" value="MazG-like_dom"/>
</dbReference>
<comment type="catalytic activity">
    <reaction evidence="1">
        <text>ATP + H2O = AMP + diphosphate + H(+)</text>
        <dbReference type="Rhea" id="RHEA:14245"/>
        <dbReference type="ChEBI" id="CHEBI:15377"/>
        <dbReference type="ChEBI" id="CHEBI:15378"/>
        <dbReference type="ChEBI" id="CHEBI:30616"/>
        <dbReference type="ChEBI" id="CHEBI:33019"/>
        <dbReference type="ChEBI" id="CHEBI:456215"/>
        <dbReference type="EC" id="3.6.1.8"/>
    </reaction>
</comment>
<evidence type="ECO:0000256" key="2">
    <source>
        <dbReference type="ARBA" id="ARBA00061115"/>
    </source>
</evidence>
<dbReference type="GO" id="GO:0046047">
    <property type="term" value="P:TTP catabolic process"/>
    <property type="evidence" value="ECO:0007669"/>
    <property type="project" value="TreeGrafter"/>
</dbReference>
<reference evidence="6 7" key="1">
    <citation type="submission" date="2019-04" db="EMBL/GenBank/DDBJ databases">
        <authorList>
            <person name="Hwang J.C."/>
        </authorList>
    </citation>
    <scope>NUCLEOTIDE SEQUENCE [LARGE SCALE GENOMIC DNA]</scope>
    <source>
        <strain evidence="6 7">IMCC35002</strain>
    </source>
</reference>
<dbReference type="SUPFAM" id="SSF101386">
    <property type="entry name" value="all-alpha NTP pyrophosphatases"/>
    <property type="match status" value="2"/>
</dbReference>
<dbReference type="CDD" id="cd11529">
    <property type="entry name" value="NTP-PPase_MazG_Cterm"/>
    <property type="match status" value="1"/>
</dbReference>
<dbReference type="GO" id="GO:0046081">
    <property type="term" value="P:dUTP catabolic process"/>
    <property type="evidence" value="ECO:0007669"/>
    <property type="project" value="TreeGrafter"/>
</dbReference>
<evidence type="ECO:0000256" key="4">
    <source>
        <dbReference type="ARBA" id="ARBA00074799"/>
    </source>
</evidence>
<gene>
    <name evidence="6" type="primary">mazG</name>
    <name evidence="6" type="ORF">FCL42_09560</name>
</gene>
<dbReference type="Pfam" id="PF03819">
    <property type="entry name" value="MazG"/>
    <property type="match status" value="2"/>
</dbReference>
<dbReference type="NCBIfam" id="TIGR00444">
    <property type="entry name" value="mazG"/>
    <property type="match status" value="1"/>
</dbReference>
<evidence type="ECO:0000256" key="1">
    <source>
        <dbReference type="ARBA" id="ARBA00052141"/>
    </source>
</evidence>
<dbReference type="GO" id="GO:0047693">
    <property type="term" value="F:ATP diphosphatase activity"/>
    <property type="evidence" value="ECO:0007669"/>
    <property type="project" value="UniProtKB-EC"/>
</dbReference>
<dbReference type="GO" id="GO:0046061">
    <property type="term" value="P:dATP catabolic process"/>
    <property type="evidence" value="ECO:0007669"/>
    <property type="project" value="TreeGrafter"/>
</dbReference>
<dbReference type="FunFam" id="1.10.287.1080:FF:000001">
    <property type="entry name" value="Nucleoside triphosphate pyrophosphohydrolase"/>
    <property type="match status" value="1"/>
</dbReference>
<evidence type="ECO:0000256" key="3">
    <source>
        <dbReference type="ARBA" id="ARBA00066372"/>
    </source>
</evidence>
<dbReference type="FunFam" id="1.10.287.1080:FF:000003">
    <property type="entry name" value="Nucleoside triphosphate pyrophosphohydrolase"/>
    <property type="match status" value="1"/>
</dbReference>
<feature type="domain" description="NTP pyrophosphohydrolase MazG-like" evidence="5">
    <location>
        <begin position="166"/>
        <end position="223"/>
    </location>
</feature>
<dbReference type="EMBL" id="SWCJ01000005">
    <property type="protein sequence ID" value="TKB55429.1"/>
    <property type="molecule type" value="Genomic_DNA"/>
</dbReference>
<dbReference type="GO" id="GO:0006950">
    <property type="term" value="P:response to stress"/>
    <property type="evidence" value="ECO:0007669"/>
    <property type="project" value="UniProtKB-ARBA"/>
</dbReference>
<name>A0A4U1BPF3_9GAMM</name>
<dbReference type="Gene3D" id="1.10.287.1080">
    <property type="entry name" value="MazG-like"/>
    <property type="match status" value="2"/>
</dbReference>
<evidence type="ECO:0000313" key="6">
    <source>
        <dbReference type="EMBL" id="TKB55429.1"/>
    </source>
</evidence>
<comment type="similarity">
    <text evidence="2">Belongs to the nucleoside triphosphate pyrophosphohydrolase family.</text>
</comment>
<protein>
    <recommendedName>
        <fullName evidence="4">Nucleoside triphosphate pyrophosphohydrolase</fullName>
        <ecNumber evidence="3">3.6.1.8</ecNumber>
    </recommendedName>
</protein>
<proteinExistence type="inferred from homology"/>
<comment type="caution">
    <text evidence="6">The sequence shown here is derived from an EMBL/GenBank/DDBJ whole genome shotgun (WGS) entry which is preliminary data.</text>
</comment>
<dbReference type="OrthoDB" id="9808939at2"/>
<organism evidence="6 7">
    <name type="scientific">Ferrimonas aestuarii</name>
    <dbReference type="NCBI Taxonomy" id="2569539"/>
    <lineage>
        <taxon>Bacteria</taxon>
        <taxon>Pseudomonadati</taxon>
        <taxon>Pseudomonadota</taxon>
        <taxon>Gammaproteobacteria</taxon>
        <taxon>Alteromonadales</taxon>
        <taxon>Ferrimonadaceae</taxon>
        <taxon>Ferrimonas</taxon>
    </lineage>
</organism>
<dbReference type="GO" id="GO:0046052">
    <property type="term" value="P:UTP catabolic process"/>
    <property type="evidence" value="ECO:0007669"/>
    <property type="project" value="TreeGrafter"/>
</dbReference>
<dbReference type="PANTHER" id="PTHR30522:SF0">
    <property type="entry name" value="NUCLEOSIDE TRIPHOSPHATE PYROPHOSPHOHYDROLASE"/>
    <property type="match status" value="1"/>
</dbReference>
<dbReference type="PANTHER" id="PTHR30522">
    <property type="entry name" value="NUCLEOSIDE TRIPHOSPHATE PYROPHOSPHOHYDROLASE"/>
    <property type="match status" value="1"/>
</dbReference>
<accession>A0A4U1BPF3</accession>
<sequence>MSEMQRLLDIMAKLRDPEGGCPWDLKQDFASIVPHTLEEAYEVADTIEQQQWQALPGELGDLLFQVVFYAQLGKERDWFDFEQVAKTICDKLERRHPHVFTQRNIPESELKANWEATKVQERADKGEHSLLDDLPKALPALSRAQKIQKRVASVGFDWAELPPVVEKIYEEVDEVMAEVEGGDPARLEDEIGDLLFAVTNLARHLKVDPEQALRGANDKFERRFRGVETLAAASGKSMQQHDLDELESYWQQIKQQELP</sequence>
<keyword evidence="6" id="KW-0378">Hydrolase</keyword>
<dbReference type="RefSeq" id="WP_136863186.1">
    <property type="nucleotide sequence ID" value="NZ_SWCJ01000005.1"/>
</dbReference>
<dbReference type="InterPro" id="IPR048015">
    <property type="entry name" value="NTP-PPase_MazG-like_N"/>
</dbReference>
<dbReference type="EC" id="3.6.1.8" evidence="3"/>